<dbReference type="RefSeq" id="WP_175517677.1">
    <property type="nucleotide sequence ID" value="NZ_FOQD01000017.1"/>
</dbReference>
<dbReference type="SUPFAM" id="SSF48452">
    <property type="entry name" value="TPR-like"/>
    <property type="match status" value="1"/>
</dbReference>
<feature type="compositionally biased region" description="Pro residues" evidence="4">
    <location>
        <begin position="283"/>
        <end position="296"/>
    </location>
</feature>
<dbReference type="Pfam" id="PF13432">
    <property type="entry name" value="TPR_16"/>
    <property type="match status" value="1"/>
</dbReference>
<dbReference type="Proteomes" id="UP000199518">
    <property type="component" value="Unassembled WGS sequence"/>
</dbReference>
<reference evidence="6" key="1">
    <citation type="submission" date="2016-10" db="EMBL/GenBank/DDBJ databases">
        <authorList>
            <person name="Varghese N."/>
            <person name="Submissions S."/>
        </authorList>
    </citation>
    <scope>NUCLEOTIDE SEQUENCE [LARGE SCALE GENOMIC DNA]</scope>
    <source>
        <strain evidence="6">DSM 26348</strain>
    </source>
</reference>
<keyword evidence="6" id="KW-1185">Reference proteome</keyword>
<dbReference type="InterPro" id="IPR019734">
    <property type="entry name" value="TPR_rpt"/>
</dbReference>
<dbReference type="PANTHER" id="PTHR44858">
    <property type="entry name" value="TETRATRICOPEPTIDE REPEAT PROTEIN 6"/>
    <property type="match status" value="1"/>
</dbReference>
<gene>
    <name evidence="5" type="ORF">SAMN05421753_11731</name>
</gene>
<organism evidence="5 6">
    <name type="scientific">Planctomicrobium piriforme</name>
    <dbReference type="NCBI Taxonomy" id="1576369"/>
    <lineage>
        <taxon>Bacteria</taxon>
        <taxon>Pseudomonadati</taxon>
        <taxon>Planctomycetota</taxon>
        <taxon>Planctomycetia</taxon>
        <taxon>Planctomycetales</taxon>
        <taxon>Planctomycetaceae</taxon>
        <taxon>Planctomicrobium</taxon>
    </lineage>
</organism>
<evidence type="ECO:0000256" key="4">
    <source>
        <dbReference type="SAM" id="MobiDB-lite"/>
    </source>
</evidence>
<accession>A0A1I3PTG8</accession>
<evidence type="ECO:0000313" key="5">
    <source>
        <dbReference type="EMBL" id="SFJ24710.1"/>
    </source>
</evidence>
<dbReference type="SMART" id="SM00028">
    <property type="entry name" value="TPR"/>
    <property type="match status" value="3"/>
</dbReference>
<evidence type="ECO:0000256" key="1">
    <source>
        <dbReference type="ARBA" id="ARBA00022737"/>
    </source>
</evidence>
<feature type="compositionally biased region" description="Low complexity" evidence="4">
    <location>
        <begin position="271"/>
        <end position="282"/>
    </location>
</feature>
<dbReference type="PROSITE" id="PS50005">
    <property type="entry name" value="TPR"/>
    <property type="match status" value="1"/>
</dbReference>
<dbReference type="AlphaFoldDB" id="A0A1I3PTG8"/>
<dbReference type="PANTHER" id="PTHR44858:SF1">
    <property type="entry name" value="UDP-N-ACETYLGLUCOSAMINE--PEPTIDE N-ACETYLGLUCOSAMINYLTRANSFERASE SPINDLY-RELATED"/>
    <property type="match status" value="1"/>
</dbReference>
<dbReference type="EMBL" id="FOQD01000017">
    <property type="protein sequence ID" value="SFJ24710.1"/>
    <property type="molecule type" value="Genomic_DNA"/>
</dbReference>
<dbReference type="STRING" id="1576369.SAMN05421753_11731"/>
<name>A0A1I3PTG8_9PLAN</name>
<feature type="region of interest" description="Disordered" evidence="4">
    <location>
        <begin position="271"/>
        <end position="304"/>
    </location>
</feature>
<evidence type="ECO:0000313" key="6">
    <source>
        <dbReference type="Proteomes" id="UP000199518"/>
    </source>
</evidence>
<feature type="repeat" description="TPR" evidence="3">
    <location>
        <begin position="125"/>
        <end position="158"/>
    </location>
</feature>
<keyword evidence="2 3" id="KW-0802">TPR repeat</keyword>
<dbReference type="InterPro" id="IPR011990">
    <property type="entry name" value="TPR-like_helical_dom_sf"/>
</dbReference>
<evidence type="ECO:0000256" key="3">
    <source>
        <dbReference type="PROSITE-ProRule" id="PRU00339"/>
    </source>
</evidence>
<keyword evidence="1" id="KW-0677">Repeat</keyword>
<dbReference type="Gene3D" id="1.25.40.10">
    <property type="entry name" value="Tetratricopeptide repeat domain"/>
    <property type="match status" value="1"/>
</dbReference>
<evidence type="ECO:0000256" key="2">
    <source>
        <dbReference type="ARBA" id="ARBA00022803"/>
    </source>
</evidence>
<proteinExistence type="predicted"/>
<protein>
    <submittedName>
        <fullName evidence="5">Tetratricopeptide repeat-containing protein</fullName>
    </submittedName>
</protein>
<dbReference type="InterPro" id="IPR050498">
    <property type="entry name" value="Ycf3"/>
</dbReference>
<sequence>MNIIGNRPGWDRPGNGWNQPGWGWGGNGGGWRGNWHNYGVNPRYGWYNGAWGGYWGSNWYSPLVWGGLGWGLGAYTSGWGSGYGYYNPYYASNVPSYAVYNYTQPVAVSTYVQDDPSQSAVINSTPTALDQGLALFKAGDYQKAMTYFDLAIKENPGDAVAHEVRALGLFALGDYQAAAAVLNSLLTSAPGMDWTTMSGLYGNVNDYSVQLRALESYCQAHPTDAAAYFVLAYHYLVTGYKEEAANALKVVVANQPKDVTARRMLDALVPPAAQPPAQSTSPLPTPSALPPLPDPNAPAANGPETDLVGTWRATAGGTTIDLTISEDSKFTWTATQSGQAPIKLTGDLVSSSDAVEFQNAEQGTMAGRVTSKGPDAWQFNLTGAPANDPGLSFARVM</sequence>